<keyword evidence="1" id="KW-0812">Transmembrane</keyword>
<dbReference type="Proteomes" id="UP000076798">
    <property type="component" value="Unassembled WGS sequence"/>
</dbReference>
<dbReference type="PANTHER" id="PTHR28077:SF1">
    <property type="entry name" value="INOSITOL PHOSPHORYLCERAMIDE SYNTHASE REGULATORY SUBUNIT KEI1"/>
    <property type="match status" value="1"/>
</dbReference>
<feature type="transmembrane region" description="Helical" evidence="1">
    <location>
        <begin position="89"/>
        <end position="116"/>
    </location>
</feature>
<dbReference type="OrthoDB" id="3338076at2759"/>
<dbReference type="AlphaFoldDB" id="A0A166I019"/>
<dbReference type="GO" id="GO:0000139">
    <property type="term" value="C:Golgi membrane"/>
    <property type="evidence" value="ECO:0007669"/>
    <property type="project" value="TreeGrafter"/>
</dbReference>
<protein>
    <submittedName>
        <fullName evidence="2">DUF1753-domain-containing protein</fullName>
    </submittedName>
</protein>
<feature type="transmembrane region" description="Helical" evidence="1">
    <location>
        <begin position="60"/>
        <end position="77"/>
    </location>
</feature>
<evidence type="ECO:0000313" key="2">
    <source>
        <dbReference type="EMBL" id="KZT43254.1"/>
    </source>
</evidence>
<name>A0A166I019_9AGAM</name>
<keyword evidence="1" id="KW-1133">Transmembrane helix</keyword>
<dbReference type="GO" id="GO:0070916">
    <property type="term" value="C:inositol phosphoceramide synthase complex"/>
    <property type="evidence" value="ECO:0007669"/>
    <property type="project" value="TreeGrafter"/>
</dbReference>
<dbReference type="GO" id="GO:0006673">
    <property type="term" value="P:inositol phosphoceramide metabolic process"/>
    <property type="evidence" value="ECO:0007669"/>
    <property type="project" value="InterPro"/>
</dbReference>
<evidence type="ECO:0000313" key="3">
    <source>
        <dbReference type="Proteomes" id="UP000076798"/>
    </source>
</evidence>
<dbReference type="GO" id="GO:0070917">
    <property type="term" value="F:inositol phosphoceramide synthase regulator activity"/>
    <property type="evidence" value="ECO:0007669"/>
    <property type="project" value="InterPro"/>
</dbReference>
<organism evidence="2 3">
    <name type="scientific">Sistotremastrum suecicum HHB10207 ss-3</name>
    <dbReference type="NCBI Taxonomy" id="1314776"/>
    <lineage>
        <taxon>Eukaryota</taxon>
        <taxon>Fungi</taxon>
        <taxon>Dikarya</taxon>
        <taxon>Basidiomycota</taxon>
        <taxon>Agaricomycotina</taxon>
        <taxon>Agaricomycetes</taxon>
        <taxon>Sistotremastrales</taxon>
        <taxon>Sistotremastraceae</taxon>
        <taxon>Sistotremastrum</taxon>
    </lineage>
</organism>
<gene>
    <name evidence="2" type="ORF">SISSUDRAFT_978743</name>
</gene>
<dbReference type="EMBL" id="KV428009">
    <property type="protein sequence ID" value="KZT43254.1"/>
    <property type="molecule type" value="Genomic_DNA"/>
</dbReference>
<accession>A0A166I019</accession>
<reference evidence="2 3" key="1">
    <citation type="journal article" date="2016" name="Mol. Biol. Evol.">
        <title>Comparative Genomics of Early-Diverging Mushroom-Forming Fungi Provides Insights into the Origins of Lignocellulose Decay Capabilities.</title>
        <authorList>
            <person name="Nagy L.G."/>
            <person name="Riley R."/>
            <person name="Tritt A."/>
            <person name="Adam C."/>
            <person name="Daum C."/>
            <person name="Floudas D."/>
            <person name="Sun H."/>
            <person name="Yadav J.S."/>
            <person name="Pangilinan J."/>
            <person name="Larsson K.H."/>
            <person name="Matsuura K."/>
            <person name="Barry K."/>
            <person name="Labutti K."/>
            <person name="Kuo R."/>
            <person name="Ohm R.A."/>
            <person name="Bhattacharya S.S."/>
            <person name="Shirouzu T."/>
            <person name="Yoshinaga Y."/>
            <person name="Martin F.M."/>
            <person name="Grigoriev I.V."/>
            <person name="Hibbett D.S."/>
        </authorList>
    </citation>
    <scope>NUCLEOTIDE SEQUENCE [LARGE SCALE GENOMIC DNA]</scope>
    <source>
        <strain evidence="2 3">HHB10207 ss-3</strain>
    </source>
</reference>
<keyword evidence="3" id="KW-1185">Reference proteome</keyword>
<dbReference type="STRING" id="1314776.A0A166I019"/>
<dbReference type="InterPro" id="IPR013862">
    <property type="entry name" value="Kei1"/>
</dbReference>
<dbReference type="Pfam" id="PF08552">
    <property type="entry name" value="Kei1"/>
    <property type="match status" value="1"/>
</dbReference>
<proteinExistence type="predicted"/>
<evidence type="ECO:0000256" key="1">
    <source>
        <dbReference type="SAM" id="Phobius"/>
    </source>
</evidence>
<sequence>MRIMLRQTWRPPPFTSFMGVMDLKTGVGLALLFALFNKVAGVYGLIAVFTGGTIAQVSLYIYSIATLALFLWGLKAVNEVSIEDARNVFYIAHLFICDHLFSTLWLGYFSVLWWVYTAHDGRPTPHSAAQLELIKGADGGRNITEAERTEMAMALWNREKHFAAFLLAAGWLIKIYFAALLYSYAVHLRRGTYRTLPLSKPLLNAYDRLTPSATRNTFDFQGEGDEFEADDAVFEARHNRVPSNGAYSKSRSQRRREDLIESSGEVIFDDSETLVNGDIPAPRRVS</sequence>
<keyword evidence="1" id="KW-0472">Membrane</keyword>
<dbReference type="PANTHER" id="PTHR28077">
    <property type="entry name" value="INOSITOL PHOSPHORYLCERAMIDE SYNTHASE REGULATORY SUBUNIT KEI1"/>
    <property type="match status" value="1"/>
</dbReference>
<feature type="transmembrane region" description="Helical" evidence="1">
    <location>
        <begin position="162"/>
        <end position="184"/>
    </location>
</feature>